<evidence type="ECO:0000256" key="4">
    <source>
        <dbReference type="ARBA" id="ARBA00022692"/>
    </source>
</evidence>
<evidence type="ECO:0000256" key="2">
    <source>
        <dbReference type="ARBA" id="ARBA00007755"/>
    </source>
</evidence>
<evidence type="ECO:0000313" key="10">
    <source>
        <dbReference type="Proteomes" id="UP000199474"/>
    </source>
</evidence>
<feature type="transmembrane region" description="Helical" evidence="7">
    <location>
        <begin position="341"/>
        <end position="363"/>
    </location>
</feature>
<feature type="domain" description="CstA N-terminal" evidence="8">
    <location>
        <begin position="2"/>
        <end position="361"/>
    </location>
</feature>
<feature type="domain" description="CstA N-terminal" evidence="8">
    <location>
        <begin position="377"/>
        <end position="524"/>
    </location>
</feature>
<keyword evidence="10" id="KW-1185">Reference proteome</keyword>
<accession>A0A1I1SIP3</accession>
<dbReference type="PANTHER" id="PTHR30252">
    <property type="entry name" value="INNER MEMBRANE PEPTIDE TRANSPORTER"/>
    <property type="match status" value="1"/>
</dbReference>
<dbReference type="Proteomes" id="UP000199474">
    <property type="component" value="Unassembled WGS sequence"/>
</dbReference>
<evidence type="ECO:0000259" key="8">
    <source>
        <dbReference type="Pfam" id="PF02554"/>
    </source>
</evidence>
<dbReference type="OrthoDB" id="9761224at2"/>
<feature type="transmembrane region" description="Helical" evidence="7">
    <location>
        <begin position="507"/>
        <end position="530"/>
    </location>
</feature>
<proteinExistence type="inferred from homology"/>
<dbReference type="GO" id="GO:0005886">
    <property type="term" value="C:plasma membrane"/>
    <property type="evidence" value="ECO:0007669"/>
    <property type="project" value="UniProtKB-SubCell"/>
</dbReference>
<feature type="transmembrane region" description="Helical" evidence="7">
    <location>
        <begin position="542"/>
        <end position="563"/>
    </location>
</feature>
<evidence type="ECO:0000256" key="5">
    <source>
        <dbReference type="ARBA" id="ARBA00022989"/>
    </source>
</evidence>
<dbReference type="GO" id="GO:0009267">
    <property type="term" value="P:cellular response to starvation"/>
    <property type="evidence" value="ECO:0007669"/>
    <property type="project" value="InterPro"/>
</dbReference>
<feature type="transmembrane region" description="Helical" evidence="7">
    <location>
        <begin position="442"/>
        <end position="463"/>
    </location>
</feature>
<dbReference type="EMBL" id="FOMR01000001">
    <property type="protein sequence ID" value="SFD46345.1"/>
    <property type="molecule type" value="Genomic_DNA"/>
</dbReference>
<gene>
    <name evidence="9" type="ORF">SAMN05216238_101448</name>
</gene>
<keyword evidence="6 7" id="KW-0472">Membrane</keyword>
<reference evidence="10" key="1">
    <citation type="submission" date="2016-10" db="EMBL/GenBank/DDBJ databases">
        <authorList>
            <person name="Varghese N."/>
            <person name="Submissions S."/>
        </authorList>
    </citation>
    <scope>NUCLEOTIDE SEQUENCE [LARGE SCALE GENOMIC DNA]</scope>
    <source>
        <strain evidence="10">DSM 22530</strain>
    </source>
</reference>
<dbReference type="STRING" id="640948.SAMN05216238_101448"/>
<feature type="transmembrane region" description="Helical" evidence="7">
    <location>
        <begin position="402"/>
        <end position="421"/>
    </location>
</feature>
<evidence type="ECO:0000256" key="6">
    <source>
        <dbReference type="ARBA" id="ARBA00023136"/>
    </source>
</evidence>
<dbReference type="InterPro" id="IPR003706">
    <property type="entry name" value="CstA_N"/>
</dbReference>
<organism evidence="9 10">
    <name type="scientific">Lentibacillus persicus</name>
    <dbReference type="NCBI Taxonomy" id="640948"/>
    <lineage>
        <taxon>Bacteria</taxon>
        <taxon>Bacillati</taxon>
        <taxon>Bacillota</taxon>
        <taxon>Bacilli</taxon>
        <taxon>Bacillales</taxon>
        <taxon>Bacillaceae</taxon>
        <taxon>Lentibacillus</taxon>
    </lineage>
</organism>
<keyword evidence="4 7" id="KW-0812">Transmembrane</keyword>
<name>A0A1I1SIP3_9BACI</name>
<feature type="transmembrane region" description="Helical" evidence="7">
    <location>
        <begin position="300"/>
        <end position="321"/>
    </location>
</feature>
<evidence type="ECO:0000256" key="7">
    <source>
        <dbReference type="SAM" id="Phobius"/>
    </source>
</evidence>
<sequence>MNSILVAILGLAVFALGYRYYSKFVAEKIFRLDPNYVTPAHKYKDGVDFVPTNKFVLWGHHFTSVAGAAPILGPAIAVYWGWLPAFLWVILGTVFAAGVHDFGTLAVSVRNKGQSIGTIANKLVGQRAKILFLFIILILVLMVNAVFAWVIANLFISFPASVLPVFIQIPLAIWIGHAVYKGKTKMLLPSVIALGIMYLTAIITAQAGFLQIDLVSYFGGEGSTGLFGLGAVNSAFLIWIVVLMVYVYIASTLPVWKLLQPRDFINSHQLVVGLGILYLGLLFTNPEITAPVTNPGADTSWFPLLFITVACGAISGFHGLVSSGTSSKQLNKETDARFVGYFGAVGEGILALVSILAVVTFFGSTDEFFGTYSSFSAANEAGLNVFVEGASVLAGGLGIPPAVAATIVSVIVVSFAATTLDTSVRMMRYIIGELGAEYNVPALTKMHVATTVAVVSSAVLVLMPEGSRGFGSGGYLLWPLFGTSNQLLAGISLMLISIWLKRRGSNYLVTLIPMIFVMFMTLWAMFQQVVFEWSWFGSDPKMMLFVLGAIIFVFAVWIVLTAFQALTANMDSEDLDQNIK</sequence>
<dbReference type="PANTHER" id="PTHR30252:SF0">
    <property type="entry name" value="PEPTIDE TRANSPORTER CSTA"/>
    <property type="match status" value="1"/>
</dbReference>
<keyword evidence="5 7" id="KW-1133">Transmembrane helix</keyword>
<dbReference type="AlphaFoldDB" id="A0A1I1SIP3"/>
<comment type="similarity">
    <text evidence="2">Belongs to the peptide transporter carbon starvation (CstA) (TC 2.A.114) family.</text>
</comment>
<feature type="transmembrane region" description="Helical" evidence="7">
    <location>
        <begin position="475"/>
        <end position="500"/>
    </location>
</feature>
<feature type="transmembrane region" description="Helical" evidence="7">
    <location>
        <begin position="130"/>
        <end position="152"/>
    </location>
</feature>
<dbReference type="RefSeq" id="WP_090080560.1">
    <property type="nucleotide sequence ID" value="NZ_FOMR01000001.1"/>
</dbReference>
<evidence type="ECO:0000313" key="9">
    <source>
        <dbReference type="EMBL" id="SFD46345.1"/>
    </source>
</evidence>
<evidence type="ECO:0000256" key="3">
    <source>
        <dbReference type="ARBA" id="ARBA00022475"/>
    </source>
</evidence>
<comment type="subcellular location">
    <subcellularLocation>
        <location evidence="1">Cell membrane</location>
        <topology evidence="1">Multi-pass membrane protein</topology>
    </subcellularLocation>
</comment>
<feature type="transmembrane region" description="Helical" evidence="7">
    <location>
        <begin position="85"/>
        <end position="109"/>
    </location>
</feature>
<feature type="transmembrane region" description="Helical" evidence="7">
    <location>
        <begin position="187"/>
        <end position="207"/>
    </location>
</feature>
<feature type="transmembrane region" description="Helical" evidence="7">
    <location>
        <begin position="270"/>
        <end position="288"/>
    </location>
</feature>
<keyword evidence="3" id="KW-1003">Cell membrane</keyword>
<dbReference type="InterPro" id="IPR051605">
    <property type="entry name" value="CstA"/>
</dbReference>
<feature type="transmembrane region" description="Helical" evidence="7">
    <location>
        <begin position="158"/>
        <end position="180"/>
    </location>
</feature>
<protein>
    <submittedName>
        <fullName evidence="9">Carbon starvation protein</fullName>
    </submittedName>
</protein>
<feature type="transmembrane region" description="Helical" evidence="7">
    <location>
        <begin position="227"/>
        <end position="249"/>
    </location>
</feature>
<dbReference type="Pfam" id="PF02554">
    <property type="entry name" value="CstA"/>
    <property type="match status" value="2"/>
</dbReference>
<evidence type="ECO:0000256" key="1">
    <source>
        <dbReference type="ARBA" id="ARBA00004651"/>
    </source>
</evidence>